<proteinExistence type="predicted"/>
<comment type="caution">
    <text evidence="5">The sequence shown here is derived from an EMBL/GenBank/DDBJ whole genome shotgun (WGS) entry which is preliminary data.</text>
</comment>
<name>A0AAW0W238_CHEQU</name>
<evidence type="ECO:0000256" key="1">
    <source>
        <dbReference type="ARBA" id="ARBA00023157"/>
    </source>
</evidence>
<dbReference type="InterPro" id="IPR000566">
    <property type="entry name" value="Lipocln_cytosolic_FA-bd_dom"/>
</dbReference>
<sequence>MPLSVLRECLACVVMVVSVSEPALAWLGIPEFLEFGDCANVTLKTDFDPVKYAGLWFDIESVPNEYQHTKQCIIQYYTWTGTHMDVATRGLSEKGKKVQQGAVMHKEIEATDNPDPAYMTVVASGVPEAPYQIVATDYRSYSCVYSCIEYFGFRAEFSWVFGRTPTLPPTTIAICHHALTTMGVDPEKMNTILQGEECPYSQKLETMLAESEQYLLEILGPYVPTTTTLPPVMASQDVEGGVQQLASHRKDDGAKSPNSSNSRHSSSVSFLLATFLLTIRPLYG</sequence>
<dbReference type="PRINTS" id="PR01273">
    <property type="entry name" value="INVTBRTCOLOR"/>
</dbReference>
<dbReference type="Pfam" id="PF00061">
    <property type="entry name" value="Lipocalin"/>
    <property type="match status" value="1"/>
</dbReference>
<feature type="domain" description="Lipocalin/cytosolic fatty-acid binding" evidence="4">
    <location>
        <begin position="53"/>
        <end position="193"/>
    </location>
</feature>
<evidence type="ECO:0000259" key="4">
    <source>
        <dbReference type="Pfam" id="PF00061"/>
    </source>
</evidence>
<keyword evidence="6" id="KW-1185">Reference proteome</keyword>
<dbReference type="PANTHER" id="PTHR10612">
    <property type="entry name" value="APOLIPOPROTEIN D"/>
    <property type="match status" value="1"/>
</dbReference>
<evidence type="ECO:0000313" key="5">
    <source>
        <dbReference type="EMBL" id="KAK8723673.1"/>
    </source>
</evidence>
<feature type="compositionally biased region" description="Low complexity" evidence="2">
    <location>
        <begin position="256"/>
        <end position="265"/>
    </location>
</feature>
<feature type="chain" id="PRO_5043721307" description="Lipocalin/cytosolic fatty-acid binding domain-containing protein" evidence="3">
    <location>
        <begin position="26"/>
        <end position="284"/>
    </location>
</feature>
<keyword evidence="3" id="KW-0732">Signal</keyword>
<protein>
    <recommendedName>
        <fullName evidence="4">Lipocalin/cytosolic fatty-acid binding domain-containing protein</fullName>
    </recommendedName>
</protein>
<dbReference type="GO" id="GO:0000302">
    <property type="term" value="P:response to reactive oxygen species"/>
    <property type="evidence" value="ECO:0007669"/>
    <property type="project" value="TreeGrafter"/>
</dbReference>
<dbReference type="Gene3D" id="2.40.128.20">
    <property type="match status" value="1"/>
</dbReference>
<accession>A0AAW0W238</accession>
<dbReference type="PANTHER" id="PTHR10612:SF34">
    <property type="entry name" value="APOLIPOPROTEIN D"/>
    <property type="match status" value="1"/>
</dbReference>
<evidence type="ECO:0000256" key="2">
    <source>
        <dbReference type="SAM" id="MobiDB-lite"/>
    </source>
</evidence>
<gene>
    <name evidence="5" type="ORF">OTU49_011489</name>
</gene>
<dbReference type="Proteomes" id="UP001445076">
    <property type="component" value="Unassembled WGS sequence"/>
</dbReference>
<keyword evidence="1" id="KW-1015">Disulfide bond</keyword>
<dbReference type="EMBL" id="JARKIK010000088">
    <property type="protein sequence ID" value="KAK8723673.1"/>
    <property type="molecule type" value="Genomic_DNA"/>
</dbReference>
<reference evidence="5 6" key="1">
    <citation type="journal article" date="2024" name="BMC Genomics">
        <title>Genome assembly of redclaw crayfish (Cherax quadricarinatus) provides insights into its immune adaptation and hypoxia tolerance.</title>
        <authorList>
            <person name="Liu Z."/>
            <person name="Zheng J."/>
            <person name="Li H."/>
            <person name="Fang K."/>
            <person name="Wang S."/>
            <person name="He J."/>
            <person name="Zhou D."/>
            <person name="Weng S."/>
            <person name="Chi M."/>
            <person name="Gu Z."/>
            <person name="He J."/>
            <person name="Li F."/>
            <person name="Wang M."/>
        </authorList>
    </citation>
    <scope>NUCLEOTIDE SEQUENCE [LARGE SCALE GENOMIC DNA]</scope>
    <source>
        <strain evidence="5">ZL_2023a</strain>
    </source>
</reference>
<dbReference type="GO" id="GO:0005737">
    <property type="term" value="C:cytoplasm"/>
    <property type="evidence" value="ECO:0007669"/>
    <property type="project" value="TreeGrafter"/>
</dbReference>
<dbReference type="GO" id="GO:0031409">
    <property type="term" value="F:pigment binding"/>
    <property type="evidence" value="ECO:0007669"/>
    <property type="project" value="InterPro"/>
</dbReference>
<organism evidence="5 6">
    <name type="scientific">Cherax quadricarinatus</name>
    <name type="common">Australian red claw crayfish</name>
    <dbReference type="NCBI Taxonomy" id="27406"/>
    <lineage>
        <taxon>Eukaryota</taxon>
        <taxon>Metazoa</taxon>
        <taxon>Ecdysozoa</taxon>
        <taxon>Arthropoda</taxon>
        <taxon>Crustacea</taxon>
        <taxon>Multicrustacea</taxon>
        <taxon>Malacostraca</taxon>
        <taxon>Eumalacostraca</taxon>
        <taxon>Eucarida</taxon>
        <taxon>Decapoda</taxon>
        <taxon>Pleocyemata</taxon>
        <taxon>Astacidea</taxon>
        <taxon>Parastacoidea</taxon>
        <taxon>Parastacidae</taxon>
        <taxon>Cherax</taxon>
    </lineage>
</organism>
<feature type="region of interest" description="Disordered" evidence="2">
    <location>
        <begin position="240"/>
        <end position="265"/>
    </location>
</feature>
<dbReference type="AlphaFoldDB" id="A0AAW0W238"/>
<dbReference type="InterPro" id="IPR003057">
    <property type="entry name" value="Invtbrt_color"/>
</dbReference>
<dbReference type="SUPFAM" id="SSF50814">
    <property type="entry name" value="Lipocalins"/>
    <property type="match status" value="1"/>
</dbReference>
<evidence type="ECO:0000313" key="6">
    <source>
        <dbReference type="Proteomes" id="UP001445076"/>
    </source>
</evidence>
<evidence type="ECO:0000256" key="3">
    <source>
        <dbReference type="SAM" id="SignalP"/>
    </source>
</evidence>
<dbReference type="GO" id="GO:0006629">
    <property type="term" value="P:lipid metabolic process"/>
    <property type="evidence" value="ECO:0007669"/>
    <property type="project" value="TreeGrafter"/>
</dbReference>
<feature type="signal peptide" evidence="3">
    <location>
        <begin position="1"/>
        <end position="25"/>
    </location>
</feature>
<dbReference type="InterPro" id="IPR012674">
    <property type="entry name" value="Calycin"/>
</dbReference>